<evidence type="ECO:0000313" key="1">
    <source>
        <dbReference type="EMBL" id="TBN10876.1"/>
    </source>
</evidence>
<keyword evidence="2" id="KW-1185">Reference proteome</keyword>
<dbReference type="Proteomes" id="UP000294239">
    <property type="component" value="Unassembled WGS sequence"/>
</dbReference>
<organism evidence="1 2">
    <name type="scientific">Agrobacterium cavarae</name>
    <dbReference type="NCBI Taxonomy" id="2528239"/>
    <lineage>
        <taxon>Bacteria</taxon>
        <taxon>Pseudomonadati</taxon>
        <taxon>Pseudomonadota</taxon>
        <taxon>Alphaproteobacteria</taxon>
        <taxon>Hyphomicrobiales</taxon>
        <taxon>Rhizobiaceae</taxon>
        <taxon>Rhizobium/Agrobacterium group</taxon>
        <taxon>Agrobacterium</taxon>
    </lineage>
</organism>
<reference evidence="1 2" key="1">
    <citation type="submission" date="2019-02" db="EMBL/GenBank/DDBJ databases">
        <title>Current taxonomic status of genus Agrobacterium and description of Agrobacterium cavarae sp. nov. isolated from maize roots.</title>
        <authorList>
            <person name="Flores-Felix J.D."/>
            <person name="Menendez E."/>
            <person name="Ramirez-Bahena M.H."/>
            <person name="Garcia-Fraile P."/>
            <person name="Velazquez E."/>
        </authorList>
    </citation>
    <scope>NUCLEOTIDE SEQUENCE [LARGE SCALE GENOMIC DNA]</scope>
    <source>
        <strain evidence="1 2">RZME10</strain>
    </source>
</reference>
<protein>
    <submittedName>
        <fullName evidence="1">Phage tail assembly protein</fullName>
    </submittedName>
</protein>
<dbReference type="EMBL" id="SISF01000032">
    <property type="protein sequence ID" value="TBN10876.1"/>
    <property type="molecule type" value="Genomic_DNA"/>
</dbReference>
<gene>
    <name evidence="1" type="ORF">EYC79_18170</name>
</gene>
<dbReference type="InterPro" id="IPR019289">
    <property type="entry name" value="Phage_tail_E/E"/>
</dbReference>
<name>A0ABY1Y7A4_9HYPH</name>
<accession>A0ABY1Y7A4</accession>
<dbReference type="GeneID" id="301043110"/>
<comment type="caution">
    <text evidence="1">The sequence shown here is derived from an EMBL/GenBank/DDBJ whole genome shotgun (WGS) entry which is preliminary data.</text>
</comment>
<dbReference type="RefSeq" id="WP_130978884.1">
    <property type="nucleotide sequence ID" value="NZ_SISF01000032.1"/>
</dbReference>
<dbReference type="Pfam" id="PF10109">
    <property type="entry name" value="Phage_TAC_7"/>
    <property type="match status" value="1"/>
</dbReference>
<evidence type="ECO:0000313" key="2">
    <source>
        <dbReference type="Proteomes" id="UP000294239"/>
    </source>
</evidence>
<proteinExistence type="predicted"/>
<sequence>MSDTVTVSLSKSVMHGDQTFTELTFREPTVGDLILGDQIGTGQLARMSAILASISDIPLPAFKKIGAKDFSKIVDATSELLGNDTKKKKPTTGD</sequence>